<evidence type="ECO:0000256" key="1">
    <source>
        <dbReference type="ARBA" id="ARBA00003531"/>
    </source>
</evidence>
<protein>
    <recommendedName>
        <fullName evidence="5">Guanylate kinase</fullName>
        <ecNumber evidence="4">2.7.4.8</ecNumber>
    </recommendedName>
    <alternativeName>
        <fullName evidence="11">GMP kinase</fullName>
    </alternativeName>
</protein>
<dbReference type="EC" id="2.7.4.8" evidence="4"/>
<feature type="non-terminal residue" evidence="14">
    <location>
        <position position="1"/>
    </location>
</feature>
<evidence type="ECO:0000256" key="9">
    <source>
        <dbReference type="ARBA" id="ARBA00022777"/>
    </source>
</evidence>
<dbReference type="FunFam" id="3.30.63.10:FF:000005">
    <property type="entry name" value="Guanylate kinase"/>
    <property type="match status" value="1"/>
</dbReference>
<dbReference type="PROSITE" id="PS00856">
    <property type="entry name" value="GUANYLATE_KINASE_1"/>
    <property type="match status" value="1"/>
</dbReference>
<dbReference type="PANTHER" id="PTHR23117:SF13">
    <property type="entry name" value="GUANYLATE KINASE"/>
    <property type="match status" value="1"/>
</dbReference>
<dbReference type="InterPro" id="IPR017665">
    <property type="entry name" value="Guanylate_kinase"/>
</dbReference>
<dbReference type="GO" id="GO:0005829">
    <property type="term" value="C:cytosol"/>
    <property type="evidence" value="ECO:0007669"/>
    <property type="project" value="TreeGrafter"/>
</dbReference>
<dbReference type="GO" id="GO:0004385">
    <property type="term" value="F:GMP kinase activity"/>
    <property type="evidence" value="ECO:0007669"/>
    <property type="project" value="UniProtKB-EC"/>
</dbReference>
<dbReference type="EMBL" id="UINC01147195">
    <property type="protein sequence ID" value="SVD38370.1"/>
    <property type="molecule type" value="Genomic_DNA"/>
</dbReference>
<dbReference type="InterPro" id="IPR008144">
    <property type="entry name" value="Guanylate_kin-like_dom"/>
</dbReference>
<evidence type="ECO:0000256" key="10">
    <source>
        <dbReference type="ARBA" id="ARBA00022840"/>
    </source>
</evidence>
<dbReference type="InterPro" id="IPR008145">
    <property type="entry name" value="GK/Ca_channel_bsu"/>
</dbReference>
<dbReference type="PANTHER" id="PTHR23117">
    <property type="entry name" value="GUANYLATE KINASE-RELATED"/>
    <property type="match status" value="1"/>
</dbReference>
<reference evidence="14" key="1">
    <citation type="submission" date="2018-05" db="EMBL/GenBank/DDBJ databases">
        <authorList>
            <person name="Lanie J.A."/>
            <person name="Ng W.-L."/>
            <person name="Kazmierczak K.M."/>
            <person name="Andrzejewski T.M."/>
            <person name="Davidsen T.M."/>
            <person name="Wayne K.J."/>
            <person name="Tettelin H."/>
            <person name="Glass J.I."/>
            <person name="Rusch D."/>
            <person name="Podicherti R."/>
            <person name="Tsui H.-C.T."/>
            <person name="Winkler M.E."/>
        </authorList>
    </citation>
    <scope>NUCLEOTIDE SEQUENCE</scope>
</reference>
<evidence type="ECO:0000256" key="3">
    <source>
        <dbReference type="ARBA" id="ARBA00005790"/>
    </source>
</evidence>
<keyword evidence="8" id="KW-0547">Nucleotide-binding</keyword>
<dbReference type="AlphaFoldDB" id="A0A382UW01"/>
<evidence type="ECO:0000256" key="8">
    <source>
        <dbReference type="ARBA" id="ARBA00022741"/>
    </source>
</evidence>
<dbReference type="InterPro" id="IPR027417">
    <property type="entry name" value="P-loop_NTPase"/>
</dbReference>
<dbReference type="CDD" id="cd00071">
    <property type="entry name" value="GMPK"/>
    <property type="match status" value="1"/>
</dbReference>
<accession>A0A382UW01</accession>
<name>A0A382UW01_9ZZZZ</name>
<feature type="domain" description="Guanylate kinase-like" evidence="13">
    <location>
        <begin position="1"/>
        <end position="182"/>
    </location>
</feature>
<dbReference type="SMART" id="SM00072">
    <property type="entry name" value="GuKc"/>
    <property type="match status" value="1"/>
</dbReference>
<dbReference type="NCBIfam" id="TIGR03263">
    <property type="entry name" value="guanyl_kin"/>
    <property type="match status" value="1"/>
</dbReference>
<evidence type="ECO:0000259" key="13">
    <source>
        <dbReference type="PROSITE" id="PS50052"/>
    </source>
</evidence>
<dbReference type="InterPro" id="IPR020590">
    <property type="entry name" value="Guanylate_kinase_CS"/>
</dbReference>
<comment type="function">
    <text evidence="1">Essential for recycling GMP and indirectly, cGMP.</text>
</comment>
<evidence type="ECO:0000256" key="7">
    <source>
        <dbReference type="ARBA" id="ARBA00022679"/>
    </source>
</evidence>
<evidence type="ECO:0000256" key="2">
    <source>
        <dbReference type="ARBA" id="ARBA00004496"/>
    </source>
</evidence>
<organism evidence="14">
    <name type="scientific">marine metagenome</name>
    <dbReference type="NCBI Taxonomy" id="408172"/>
    <lineage>
        <taxon>unclassified sequences</taxon>
        <taxon>metagenomes</taxon>
        <taxon>ecological metagenomes</taxon>
    </lineage>
</organism>
<dbReference type="GO" id="GO:0005524">
    <property type="term" value="F:ATP binding"/>
    <property type="evidence" value="ECO:0007669"/>
    <property type="project" value="UniProtKB-KW"/>
</dbReference>
<gene>
    <name evidence="14" type="ORF">METZ01_LOCUS391224</name>
</gene>
<evidence type="ECO:0000256" key="5">
    <source>
        <dbReference type="ARBA" id="ARBA00016296"/>
    </source>
</evidence>
<keyword evidence="7" id="KW-0808">Transferase</keyword>
<comment type="catalytic activity">
    <reaction evidence="12">
        <text>GMP + ATP = GDP + ADP</text>
        <dbReference type="Rhea" id="RHEA:20780"/>
        <dbReference type="ChEBI" id="CHEBI:30616"/>
        <dbReference type="ChEBI" id="CHEBI:58115"/>
        <dbReference type="ChEBI" id="CHEBI:58189"/>
        <dbReference type="ChEBI" id="CHEBI:456216"/>
        <dbReference type="EC" id="2.7.4.8"/>
    </reaction>
</comment>
<comment type="subcellular location">
    <subcellularLocation>
        <location evidence="2">Cytoplasm</location>
    </subcellularLocation>
</comment>
<dbReference type="SUPFAM" id="SSF52540">
    <property type="entry name" value="P-loop containing nucleoside triphosphate hydrolases"/>
    <property type="match status" value="1"/>
</dbReference>
<keyword evidence="6" id="KW-0963">Cytoplasm</keyword>
<evidence type="ECO:0000256" key="12">
    <source>
        <dbReference type="ARBA" id="ARBA00048594"/>
    </source>
</evidence>
<dbReference type="Gene3D" id="3.30.63.10">
    <property type="entry name" value="Guanylate Kinase phosphate binding domain"/>
    <property type="match status" value="1"/>
</dbReference>
<evidence type="ECO:0000313" key="14">
    <source>
        <dbReference type="EMBL" id="SVD38370.1"/>
    </source>
</evidence>
<keyword evidence="10" id="KW-0067">ATP-binding</keyword>
<proteinExistence type="inferred from homology"/>
<dbReference type="Gene3D" id="3.40.50.300">
    <property type="entry name" value="P-loop containing nucleotide triphosphate hydrolases"/>
    <property type="match status" value="1"/>
</dbReference>
<comment type="similarity">
    <text evidence="3">Belongs to the guanylate kinase family.</text>
</comment>
<evidence type="ECO:0000256" key="4">
    <source>
        <dbReference type="ARBA" id="ARBA00012961"/>
    </source>
</evidence>
<evidence type="ECO:0000256" key="11">
    <source>
        <dbReference type="ARBA" id="ARBA00030128"/>
    </source>
</evidence>
<dbReference type="Pfam" id="PF00625">
    <property type="entry name" value="Guanylate_kin"/>
    <property type="match status" value="1"/>
</dbReference>
<dbReference type="PROSITE" id="PS50052">
    <property type="entry name" value="GUANYLATE_KINASE_2"/>
    <property type="match status" value="1"/>
</dbReference>
<evidence type="ECO:0000256" key="6">
    <source>
        <dbReference type="ARBA" id="ARBA00022490"/>
    </source>
</evidence>
<sequence>VISAPSGTGKTTLCDNVSAALPSVSRAVTCTTRKPRDGEKEGVDYYFLEEEEFFARADDGEFLEYAVVHGNHYGVLKSELRAKLAEGDDVLLNIDVQGAATIREQAVADPVLREALVTVFLCPATMAELEQRLRGRGTDSDEIVAKRLAIARDEMNQAEKFDHTLTSQTREADFEQMLGIIERARVNRREAVSTDE</sequence>
<keyword evidence="9" id="KW-0418">Kinase</keyword>